<dbReference type="EMBL" id="MFDO01000015">
    <property type="protein sequence ID" value="OGE65617.1"/>
    <property type="molecule type" value="Genomic_DNA"/>
</dbReference>
<comment type="caution">
    <text evidence="1">The sequence shown here is derived from an EMBL/GenBank/DDBJ whole genome shotgun (WGS) entry which is preliminary data.</text>
</comment>
<dbReference type="Proteomes" id="UP000178017">
    <property type="component" value="Unassembled WGS sequence"/>
</dbReference>
<dbReference type="AlphaFoldDB" id="A0A1F5MJQ6"/>
<name>A0A1F5MJQ6_9BACT</name>
<evidence type="ECO:0000313" key="1">
    <source>
        <dbReference type="EMBL" id="OGE65617.1"/>
    </source>
</evidence>
<protein>
    <submittedName>
        <fullName evidence="1">Uncharacterized protein</fullName>
    </submittedName>
</protein>
<gene>
    <name evidence="1" type="ORF">A3B49_02930</name>
</gene>
<accession>A0A1F5MJQ6</accession>
<sequence>MIESPVFPNLVLGGKSVYAAFGILTTFGSELQRFIIISQQIHLLEPGSETVNARIEYLYDYLDPHTEDGFESKMMSWREIYITHQLRHVFQRQ</sequence>
<reference evidence="1 2" key="1">
    <citation type="journal article" date="2016" name="Nat. Commun.">
        <title>Thousands of microbial genomes shed light on interconnected biogeochemical processes in an aquifer system.</title>
        <authorList>
            <person name="Anantharaman K."/>
            <person name="Brown C.T."/>
            <person name="Hug L.A."/>
            <person name="Sharon I."/>
            <person name="Castelle C.J."/>
            <person name="Probst A.J."/>
            <person name="Thomas B.C."/>
            <person name="Singh A."/>
            <person name="Wilkins M.J."/>
            <person name="Karaoz U."/>
            <person name="Brodie E.L."/>
            <person name="Williams K.H."/>
            <person name="Hubbard S.S."/>
            <person name="Banfield J.F."/>
        </authorList>
    </citation>
    <scope>NUCLEOTIDE SEQUENCE [LARGE SCALE GENOMIC DNA]</scope>
</reference>
<proteinExistence type="predicted"/>
<organism evidence="1 2">
    <name type="scientific">Candidatus Daviesbacteria bacterium RIFCSPLOWO2_01_FULL_40_24</name>
    <dbReference type="NCBI Taxonomy" id="1797787"/>
    <lineage>
        <taxon>Bacteria</taxon>
        <taxon>Candidatus Daviesiibacteriota</taxon>
    </lineage>
</organism>
<evidence type="ECO:0000313" key="2">
    <source>
        <dbReference type="Proteomes" id="UP000178017"/>
    </source>
</evidence>